<comment type="cofactor">
    <cofactor evidence="2 10">
        <name>NAD(+)</name>
        <dbReference type="ChEBI" id="CHEBI:57540"/>
    </cofactor>
</comment>
<evidence type="ECO:0000259" key="11">
    <source>
        <dbReference type="Pfam" id="PF01370"/>
    </source>
</evidence>
<dbReference type="RefSeq" id="WP_119790107.1">
    <property type="nucleotide sequence ID" value="NZ_QYZD01000001.1"/>
</dbReference>
<comment type="catalytic activity">
    <reaction evidence="1 10">
        <text>UDP-alpha-D-glucose = UDP-alpha-D-galactose</text>
        <dbReference type="Rhea" id="RHEA:22168"/>
        <dbReference type="ChEBI" id="CHEBI:58885"/>
        <dbReference type="ChEBI" id="CHEBI:66914"/>
        <dbReference type="EC" id="5.1.3.2"/>
    </reaction>
</comment>
<accession>A0A3A3GSU8</accession>
<keyword evidence="10" id="KW-0119">Carbohydrate metabolism</keyword>
<evidence type="ECO:0000313" key="13">
    <source>
        <dbReference type="Proteomes" id="UP000266177"/>
    </source>
</evidence>
<evidence type="ECO:0000256" key="9">
    <source>
        <dbReference type="ARBA" id="ARBA00023235"/>
    </source>
</evidence>
<dbReference type="InterPro" id="IPR001509">
    <property type="entry name" value="Epimerase_deHydtase"/>
</dbReference>
<evidence type="ECO:0000256" key="10">
    <source>
        <dbReference type="RuleBase" id="RU366046"/>
    </source>
</evidence>
<dbReference type="InterPro" id="IPR036291">
    <property type="entry name" value="NAD(P)-bd_dom_sf"/>
</dbReference>
<comment type="subunit">
    <text evidence="10">Homodimer.</text>
</comment>
<dbReference type="InterPro" id="IPR005886">
    <property type="entry name" value="UDP_G4E"/>
</dbReference>
<dbReference type="GO" id="GO:0005829">
    <property type="term" value="C:cytosol"/>
    <property type="evidence" value="ECO:0007669"/>
    <property type="project" value="TreeGrafter"/>
</dbReference>
<protein>
    <recommendedName>
        <fullName evidence="6 10">UDP-glucose 4-epimerase</fullName>
        <ecNumber evidence="5 10">5.1.3.2</ecNumber>
    </recommendedName>
</protein>
<sequence length="342" mass="37708">MAIMITGGAGYIGSHTCVEMLEAGYEIVVLDNFSNSHPESIRRISDITGKGFAFYEADLLDERSLNRIFEEHRIDAVIHFAGLKAVGESVQVPLEYYHTNLTSTLVLCRAMAKHGVYKLVFSSSASVYGAPECVPISEEASLGAVSPYGRTKQMIEQVLQDLASSDPRWGISILRYFNPVGAHKSGKIGESPNGTPNNLMPFITQVAVGRLPSLKVYGCDYPTKDGTGIRDYIHVVDLAQGHLRALEHLDHANGVEFYNLGTGRGFTVLEMIHSFEKVSGVQIPYEIVGRRPGDIAICYADPTKSHMSLGWFPKYGIIDMCEDSWNWQVHNPQGYCDRITAG</sequence>
<dbReference type="SUPFAM" id="SSF51735">
    <property type="entry name" value="NAD(P)-binding Rossmann-fold domains"/>
    <property type="match status" value="1"/>
</dbReference>
<gene>
    <name evidence="12" type="primary">galE</name>
    <name evidence="12" type="ORF">DQX05_01010</name>
</gene>
<dbReference type="Pfam" id="PF01370">
    <property type="entry name" value="Epimerase"/>
    <property type="match status" value="1"/>
</dbReference>
<dbReference type="UniPathway" id="UPA00214"/>
<keyword evidence="7 10" id="KW-0520">NAD</keyword>
<dbReference type="PANTHER" id="PTHR43725:SF47">
    <property type="entry name" value="UDP-GLUCOSE 4-EPIMERASE"/>
    <property type="match status" value="1"/>
</dbReference>
<evidence type="ECO:0000256" key="1">
    <source>
        <dbReference type="ARBA" id="ARBA00000083"/>
    </source>
</evidence>
<dbReference type="CDD" id="cd05247">
    <property type="entry name" value="UDP_G4E_1_SDR_e"/>
    <property type="match status" value="1"/>
</dbReference>
<dbReference type="OrthoDB" id="9801785at2"/>
<feature type="domain" description="NAD-dependent epimerase/dehydratase" evidence="11">
    <location>
        <begin position="3"/>
        <end position="261"/>
    </location>
</feature>
<evidence type="ECO:0000256" key="5">
    <source>
        <dbReference type="ARBA" id="ARBA00013189"/>
    </source>
</evidence>
<keyword evidence="9 10" id="KW-0413">Isomerase</keyword>
<dbReference type="Gene3D" id="3.90.25.10">
    <property type="entry name" value="UDP-galactose 4-epimerase, domain 1"/>
    <property type="match status" value="1"/>
</dbReference>
<dbReference type="NCBIfam" id="NF007956">
    <property type="entry name" value="PRK10675.1"/>
    <property type="match status" value="1"/>
</dbReference>
<dbReference type="EC" id="5.1.3.2" evidence="5 10"/>
<dbReference type="Gene3D" id="3.40.50.720">
    <property type="entry name" value="NAD(P)-binding Rossmann-like Domain"/>
    <property type="match status" value="1"/>
</dbReference>
<dbReference type="PANTHER" id="PTHR43725">
    <property type="entry name" value="UDP-GLUCOSE 4-EPIMERASE"/>
    <property type="match status" value="1"/>
</dbReference>
<dbReference type="GO" id="GO:0006012">
    <property type="term" value="P:galactose metabolic process"/>
    <property type="evidence" value="ECO:0007669"/>
    <property type="project" value="UniProtKB-UniPathway"/>
</dbReference>
<organism evidence="12 13">
    <name type="scientific">Paenibacillus thiaminolyticus</name>
    <name type="common">Bacillus thiaminolyticus</name>
    <dbReference type="NCBI Taxonomy" id="49283"/>
    <lineage>
        <taxon>Bacteria</taxon>
        <taxon>Bacillati</taxon>
        <taxon>Bacillota</taxon>
        <taxon>Bacilli</taxon>
        <taxon>Bacillales</taxon>
        <taxon>Paenibacillaceae</taxon>
        <taxon>Paenibacillus</taxon>
    </lineage>
</organism>
<evidence type="ECO:0000256" key="6">
    <source>
        <dbReference type="ARBA" id="ARBA00018569"/>
    </source>
</evidence>
<comment type="pathway">
    <text evidence="3 10">Carbohydrate metabolism; galactose metabolism.</text>
</comment>
<keyword evidence="8" id="KW-0299">Galactose metabolism</keyword>
<dbReference type="AlphaFoldDB" id="A0A3A3GSU8"/>
<evidence type="ECO:0000256" key="4">
    <source>
        <dbReference type="ARBA" id="ARBA00007637"/>
    </source>
</evidence>
<name>A0A3A3GSU8_PANTH</name>
<evidence type="ECO:0000256" key="2">
    <source>
        <dbReference type="ARBA" id="ARBA00001911"/>
    </source>
</evidence>
<comment type="similarity">
    <text evidence="4 10">Belongs to the NAD(P)-dependent epimerase/dehydratase family.</text>
</comment>
<comment type="caution">
    <text evidence="12">The sequence shown here is derived from an EMBL/GenBank/DDBJ whole genome shotgun (WGS) entry which is preliminary data.</text>
</comment>
<dbReference type="GO" id="GO:0003978">
    <property type="term" value="F:UDP-glucose 4-epimerase activity"/>
    <property type="evidence" value="ECO:0007669"/>
    <property type="project" value="UniProtKB-UniRule"/>
</dbReference>
<evidence type="ECO:0000256" key="3">
    <source>
        <dbReference type="ARBA" id="ARBA00004947"/>
    </source>
</evidence>
<evidence type="ECO:0000256" key="7">
    <source>
        <dbReference type="ARBA" id="ARBA00023027"/>
    </source>
</evidence>
<proteinExistence type="inferred from homology"/>
<evidence type="ECO:0000313" key="12">
    <source>
        <dbReference type="EMBL" id="RJG26646.1"/>
    </source>
</evidence>
<dbReference type="NCBIfam" id="TIGR01179">
    <property type="entry name" value="galE"/>
    <property type="match status" value="1"/>
</dbReference>
<evidence type="ECO:0000256" key="8">
    <source>
        <dbReference type="ARBA" id="ARBA00023144"/>
    </source>
</evidence>
<reference evidence="12 13" key="1">
    <citation type="submission" date="2018-09" db="EMBL/GenBank/DDBJ databases">
        <title>Paenibacillus SK2017-BO5.</title>
        <authorList>
            <person name="Piskunova J.V."/>
            <person name="Dubiley S.A."/>
            <person name="Severinov K.V."/>
        </authorList>
    </citation>
    <scope>NUCLEOTIDE SEQUENCE [LARGE SCALE GENOMIC DNA]</scope>
    <source>
        <strain evidence="12 13">BO5</strain>
    </source>
</reference>
<dbReference type="EMBL" id="QYZD01000001">
    <property type="protein sequence ID" value="RJG26646.1"/>
    <property type="molecule type" value="Genomic_DNA"/>
</dbReference>
<dbReference type="Proteomes" id="UP000266177">
    <property type="component" value="Unassembled WGS sequence"/>
</dbReference>